<evidence type="ECO:0000313" key="2">
    <source>
        <dbReference type="Proteomes" id="UP001218362"/>
    </source>
</evidence>
<dbReference type="Gene3D" id="3.40.50.300">
    <property type="entry name" value="P-loop containing nucleotide triphosphate hydrolases"/>
    <property type="match status" value="1"/>
</dbReference>
<reference evidence="1" key="1">
    <citation type="submission" date="2023-03" db="EMBL/GenBank/DDBJ databases">
        <title>Andean soil-derived lignocellulolytic bacterial consortium as a source of novel taxa and putative plastic-active enzymes.</title>
        <authorList>
            <person name="Diaz-Garcia L."/>
            <person name="Chuvochina M."/>
            <person name="Feuerriegel G."/>
            <person name="Bunk B."/>
            <person name="Sproer C."/>
            <person name="Streit W.R."/>
            <person name="Rodriguez L.M."/>
            <person name="Overmann J."/>
            <person name="Jimenez D.J."/>
        </authorList>
    </citation>
    <scope>NUCLEOTIDE SEQUENCE</scope>
    <source>
        <strain evidence="1">MAG 26</strain>
    </source>
</reference>
<dbReference type="AlphaFoldDB" id="A0AAJ5X5Z6"/>
<organism evidence="1 2">
    <name type="scientific">Candidatus Andeanibacterium colombiense</name>
    <dbReference type="NCBI Taxonomy" id="3121345"/>
    <lineage>
        <taxon>Bacteria</taxon>
        <taxon>Pseudomonadati</taxon>
        <taxon>Pseudomonadota</taxon>
        <taxon>Alphaproteobacteria</taxon>
        <taxon>Sphingomonadales</taxon>
        <taxon>Sphingomonadaceae</taxon>
        <taxon>Candidatus Andeanibacterium</taxon>
    </lineage>
</organism>
<keyword evidence="1" id="KW-0418">Kinase</keyword>
<dbReference type="Proteomes" id="UP001218362">
    <property type="component" value="Chromosome"/>
</dbReference>
<evidence type="ECO:0000313" key="1">
    <source>
        <dbReference type="EMBL" id="WEK46604.1"/>
    </source>
</evidence>
<dbReference type="GO" id="GO:0016301">
    <property type="term" value="F:kinase activity"/>
    <property type="evidence" value="ECO:0007669"/>
    <property type="project" value="UniProtKB-KW"/>
</dbReference>
<dbReference type="EMBL" id="CP119316">
    <property type="protein sequence ID" value="WEK46604.1"/>
    <property type="molecule type" value="Genomic_DNA"/>
</dbReference>
<dbReference type="InterPro" id="IPR027417">
    <property type="entry name" value="P-loop_NTPase"/>
</dbReference>
<accession>A0AAJ5X5Z6</accession>
<sequence>MLSPQHLLDALPADLPANLSSAKAACAIAARIMDLRESATPPLVGINGAQGSGKSTLTRLVGAALELFYGLKPCLLSLDDFYFGKPARYQLGDKIHRLCETRGVPGTHDTILLLDTLDGLSRAGPEDRTPLPRFDKLDDDRISREDWPEFTGRPDVILLEGWCVGLRAEDLPPFTGPINALEAAEDPDGAWFAWSLDELTNEYAQVWDRIALLVSIEVPDLETVIVSRLKQEQGLSAATGRPGMDRAEVTRFVQHYERFTRALWAAMPRRADMLFRRDGAFGFAEAVQ</sequence>
<name>A0AAJ5X5Z6_9SPHN</name>
<dbReference type="SUPFAM" id="SSF52540">
    <property type="entry name" value="P-loop containing nucleoside triphosphate hydrolases"/>
    <property type="match status" value="1"/>
</dbReference>
<proteinExistence type="predicted"/>
<gene>
    <name evidence="1" type="ORF">P0Y56_16600</name>
</gene>
<protein>
    <submittedName>
        <fullName evidence="1">Kinase</fullName>
    </submittedName>
</protein>
<dbReference type="KEGG" id="acob:P0Y56_16600"/>
<keyword evidence="1" id="KW-0808">Transferase</keyword>